<dbReference type="GO" id="GO:0005524">
    <property type="term" value="F:ATP binding"/>
    <property type="evidence" value="ECO:0007669"/>
    <property type="project" value="UniProtKB-KW"/>
</dbReference>
<dbReference type="PROSITE" id="PS50893">
    <property type="entry name" value="ABC_TRANSPORTER_2"/>
    <property type="match status" value="1"/>
</dbReference>
<dbReference type="AlphaFoldDB" id="A0A4V0YZG0"/>
<proteinExistence type="predicted"/>
<dbReference type="CDD" id="cd03293">
    <property type="entry name" value="ABC_NrtD_SsuB_transporters"/>
    <property type="match status" value="1"/>
</dbReference>
<keyword evidence="1" id="KW-0813">Transport</keyword>
<dbReference type="OrthoDB" id="9784450at2"/>
<evidence type="ECO:0000256" key="2">
    <source>
        <dbReference type="ARBA" id="ARBA00022741"/>
    </source>
</evidence>
<evidence type="ECO:0000313" key="5">
    <source>
        <dbReference type="EMBL" id="QBD79591.1"/>
    </source>
</evidence>
<dbReference type="InterPro" id="IPR017871">
    <property type="entry name" value="ABC_transporter-like_CS"/>
</dbReference>
<evidence type="ECO:0000256" key="3">
    <source>
        <dbReference type="ARBA" id="ARBA00022840"/>
    </source>
</evidence>
<keyword evidence="6" id="KW-1185">Reference proteome</keyword>
<dbReference type="PANTHER" id="PTHR42788">
    <property type="entry name" value="TAURINE IMPORT ATP-BINDING PROTEIN-RELATED"/>
    <property type="match status" value="1"/>
</dbReference>
<keyword evidence="2" id="KW-0547">Nucleotide-binding</keyword>
<dbReference type="PANTHER" id="PTHR42788:SF13">
    <property type="entry name" value="ALIPHATIC SULFONATES IMPORT ATP-BINDING PROTEIN SSUB"/>
    <property type="match status" value="1"/>
</dbReference>
<protein>
    <submittedName>
        <fullName evidence="5">ATP-binding cassette domain-containing protein</fullName>
    </submittedName>
</protein>
<evidence type="ECO:0000259" key="4">
    <source>
        <dbReference type="PROSITE" id="PS50893"/>
    </source>
</evidence>
<dbReference type="SUPFAM" id="SSF52540">
    <property type="entry name" value="P-loop containing nucleoside triphosphate hydrolases"/>
    <property type="match status" value="1"/>
</dbReference>
<sequence>MASLFNNKQQEILLEARNVSKTYDEGKKQAKSPQAPLVLDNIQLEIRSGEFVAILGPSGSGKSTLLRLLAGLIQPTTGEILFKGVPQYGPNPHLAIVFQSFALFPWLTVLQNVELGLQAQELTRTQRMKRALAAIDTIGLDGFEDAYPKELSGGMRQRVGFARALVVEPELLFMDEPFSALDVLTAANLRKELMSLWEAHNMPTKAIVMVTHNIDEAVSMADRIVVLGSHPGRIRVELPGLAREQRGLQTEEHTALTDLIYRIMTSPQEDVSALLPVTMPSSKTHPQAAARPRPYQALPHVSIGDVTGLIELIHASGGRDDLYKIGRQLHLEVDDLLPLVEAADLLNLADTEEGDLVLTEKGQRFAAANVQEEKDIFREQAMANISILRKIVQDLEQAPGHTLPEQHFLEFLEQHFSEDEAQAQLETAINWGRYAELFGFQDERGAFRLEDAEELAINE</sequence>
<name>A0A4V0YZG0_KTERU</name>
<evidence type="ECO:0000256" key="1">
    <source>
        <dbReference type="ARBA" id="ARBA00022448"/>
    </source>
</evidence>
<organism evidence="5 6">
    <name type="scientific">Ktedonosporobacter rubrisoli</name>
    <dbReference type="NCBI Taxonomy" id="2509675"/>
    <lineage>
        <taxon>Bacteria</taxon>
        <taxon>Bacillati</taxon>
        <taxon>Chloroflexota</taxon>
        <taxon>Ktedonobacteria</taxon>
        <taxon>Ktedonobacterales</taxon>
        <taxon>Ktedonosporobacteraceae</taxon>
        <taxon>Ktedonosporobacter</taxon>
    </lineage>
</organism>
<dbReference type="InterPro" id="IPR027417">
    <property type="entry name" value="P-loop_NTPase"/>
</dbReference>
<dbReference type="Proteomes" id="UP000290365">
    <property type="component" value="Chromosome"/>
</dbReference>
<dbReference type="Gene3D" id="3.40.50.300">
    <property type="entry name" value="P-loop containing nucleotide triphosphate hydrolases"/>
    <property type="match status" value="1"/>
</dbReference>
<dbReference type="RefSeq" id="WP_129890657.1">
    <property type="nucleotide sequence ID" value="NZ_CP035758.1"/>
</dbReference>
<keyword evidence="3 5" id="KW-0067">ATP-binding</keyword>
<dbReference type="EMBL" id="CP035758">
    <property type="protein sequence ID" value="QBD79591.1"/>
    <property type="molecule type" value="Genomic_DNA"/>
</dbReference>
<dbReference type="SMART" id="SM00382">
    <property type="entry name" value="AAA"/>
    <property type="match status" value="1"/>
</dbReference>
<dbReference type="KEGG" id="kbs:EPA93_27880"/>
<dbReference type="PROSITE" id="PS00211">
    <property type="entry name" value="ABC_TRANSPORTER_1"/>
    <property type="match status" value="1"/>
</dbReference>
<evidence type="ECO:0000313" key="6">
    <source>
        <dbReference type="Proteomes" id="UP000290365"/>
    </source>
</evidence>
<accession>A0A4V0YZG0</accession>
<dbReference type="Pfam" id="PF09821">
    <property type="entry name" value="AAA_assoc_C"/>
    <property type="match status" value="1"/>
</dbReference>
<dbReference type="GO" id="GO:0016887">
    <property type="term" value="F:ATP hydrolysis activity"/>
    <property type="evidence" value="ECO:0007669"/>
    <property type="project" value="InterPro"/>
</dbReference>
<dbReference type="InterPro" id="IPR003593">
    <property type="entry name" value="AAA+_ATPase"/>
</dbReference>
<gene>
    <name evidence="5" type="ORF">EPA93_27880</name>
</gene>
<reference evidence="5 6" key="1">
    <citation type="submission" date="2019-01" db="EMBL/GenBank/DDBJ databases">
        <title>Ktedonosporobacter rubrisoli SCAWS-G2.</title>
        <authorList>
            <person name="Huang Y."/>
            <person name="Yan B."/>
        </authorList>
    </citation>
    <scope>NUCLEOTIDE SEQUENCE [LARGE SCALE GENOMIC DNA]</scope>
    <source>
        <strain evidence="5 6">SCAWS-G2</strain>
    </source>
</reference>
<dbReference type="Pfam" id="PF00005">
    <property type="entry name" value="ABC_tran"/>
    <property type="match status" value="1"/>
</dbReference>
<feature type="domain" description="ABC transporter" evidence="4">
    <location>
        <begin position="14"/>
        <end position="254"/>
    </location>
</feature>
<dbReference type="InterPro" id="IPR003439">
    <property type="entry name" value="ABC_transporter-like_ATP-bd"/>
</dbReference>
<dbReference type="InterPro" id="IPR050166">
    <property type="entry name" value="ABC_transporter_ATP-bind"/>
</dbReference>
<dbReference type="InterPro" id="IPR018632">
    <property type="entry name" value="AAA-associated_dom_C"/>
</dbReference>